<gene>
    <name evidence="8" type="primary">LOC113500559</name>
</gene>
<keyword evidence="5" id="KW-1015">Disulfide bond</keyword>
<dbReference type="InterPro" id="IPR050430">
    <property type="entry name" value="Peptidase_S1"/>
</dbReference>
<dbReference type="Gene3D" id="2.40.10.10">
    <property type="entry name" value="Trypsin-like serine proteases"/>
    <property type="match status" value="1"/>
</dbReference>
<dbReference type="InterPro" id="IPR001254">
    <property type="entry name" value="Trypsin_dom"/>
</dbReference>
<proteinExistence type="inferred from homology"/>
<reference evidence="8" key="1">
    <citation type="submission" date="2025-08" db="UniProtKB">
        <authorList>
            <consortium name="RefSeq"/>
        </authorList>
    </citation>
    <scope>IDENTIFICATION</scope>
</reference>
<dbReference type="CDD" id="cd00190">
    <property type="entry name" value="Tryp_SPc"/>
    <property type="match status" value="1"/>
</dbReference>
<evidence type="ECO:0000313" key="7">
    <source>
        <dbReference type="Proteomes" id="UP000322000"/>
    </source>
</evidence>
<name>A0A7E5WAH4_TRINI</name>
<evidence type="ECO:0000256" key="4">
    <source>
        <dbReference type="ARBA" id="ARBA00022825"/>
    </source>
</evidence>
<dbReference type="PANTHER" id="PTHR24276:SF98">
    <property type="entry name" value="FI18310P1-RELATED"/>
    <property type="match status" value="1"/>
</dbReference>
<evidence type="ECO:0000256" key="2">
    <source>
        <dbReference type="ARBA" id="ARBA00022670"/>
    </source>
</evidence>
<evidence type="ECO:0000256" key="1">
    <source>
        <dbReference type="ARBA" id="ARBA00007664"/>
    </source>
</evidence>
<keyword evidence="2" id="KW-0645">Protease</keyword>
<dbReference type="Proteomes" id="UP000322000">
    <property type="component" value="Chromosome 14"/>
</dbReference>
<evidence type="ECO:0000259" key="6">
    <source>
        <dbReference type="PROSITE" id="PS50240"/>
    </source>
</evidence>
<dbReference type="SUPFAM" id="SSF50494">
    <property type="entry name" value="Trypsin-like serine proteases"/>
    <property type="match status" value="1"/>
</dbReference>
<evidence type="ECO:0000256" key="5">
    <source>
        <dbReference type="ARBA" id="ARBA00023157"/>
    </source>
</evidence>
<evidence type="ECO:0000256" key="3">
    <source>
        <dbReference type="ARBA" id="ARBA00022801"/>
    </source>
</evidence>
<organism evidence="7 8">
    <name type="scientific">Trichoplusia ni</name>
    <name type="common">Cabbage looper</name>
    <dbReference type="NCBI Taxonomy" id="7111"/>
    <lineage>
        <taxon>Eukaryota</taxon>
        <taxon>Metazoa</taxon>
        <taxon>Ecdysozoa</taxon>
        <taxon>Arthropoda</taxon>
        <taxon>Hexapoda</taxon>
        <taxon>Insecta</taxon>
        <taxon>Pterygota</taxon>
        <taxon>Neoptera</taxon>
        <taxon>Endopterygota</taxon>
        <taxon>Lepidoptera</taxon>
        <taxon>Glossata</taxon>
        <taxon>Ditrysia</taxon>
        <taxon>Noctuoidea</taxon>
        <taxon>Noctuidae</taxon>
        <taxon>Plusiinae</taxon>
        <taxon>Trichoplusia</taxon>
    </lineage>
</organism>
<protein>
    <submittedName>
        <fullName evidence="8">Kallikrein-6-like isoform X2</fullName>
    </submittedName>
</protein>
<dbReference type="GeneID" id="113500559"/>
<keyword evidence="3" id="KW-0378">Hydrolase</keyword>
<accession>A0A7E5WAH4</accession>
<dbReference type="AlphaFoldDB" id="A0A7E5WAH4"/>
<dbReference type="GO" id="GO:0004252">
    <property type="term" value="F:serine-type endopeptidase activity"/>
    <property type="evidence" value="ECO:0007669"/>
    <property type="project" value="InterPro"/>
</dbReference>
<keyword evidence="7" id="KW-1185">Reference proteome</keyword>
<dbReference type="InterPro" id="IPR001314">
    <property type="entry name" value="Peptidase_S1A"/>
</dbReference>
<dbReference type="SMART" id="SM00020">
    <property type="entry name" value="Tryp_SPc"/>
    <property type="match status" value="1"/>
</dbReference>
<dbReference type="InterPro" id="IPR043504">
    <property type="entry name" value="Peptidase_S1_PA_chymotrypsin"/>
</dbReference>
<feature type="domain" description="Peptidase S1" evidence="6">
    <location>
        <begin position="36"/>
        <end position="297"/>
    </location>
</feature>
<keyword evidence="4" id="KW-0720">Serine protease</keyword>
<sequence length="328" mass="36884">MFCVHSAHCVLRIHNARWSSKKNGKNWSSALPQAQIINTTTTILSTHFNANIGEFPYMVSFQKRFDETSERGHQCGGVLITLEHVLTAASCLFFDASGYPAEIDSKYYRIFAGHNGLSNDKDPDRLRLIKSYTMHPNFEAGDKHLYDIAVLTLASPFIENYRLKPLPLPKQDDRPENHLYDDRVGAVYCKVPGWGQDTPTAPTQNTMKYVSKTLRNLKECESEYPKVDLSAVSSSMVCAASTMNMTYGCHGDEGNPLVCNNRLVGILFQNHTCEISTKPQLYTRVSHYSNWIQSVIDAQKASSTTFQPTVAMVTIFTVSQYVISKFNI</sequence>
<dbReference type="PRINTS" id="PR00722">
    <property type="entry name" value="CHYMOTRYPSIN"/>
</dbReference>
<dbReference type="PROSITE" id="PS50240">
    <property type="entry name" value="TRYPSIN_DOM"/>
    <property type="match status" value="1"/>
</dbReference>
<dbReference type="Pfam" id="PF00089">
    <property type="entry name" value="Trypsin"/>
    <property type="match status" value="1"/>
</dbReference>
<evidence type="ECO:0000313" key="8">
    <source>
        <dbReference type="RefSeq" id="XP_026737201.1"/>
    </source>
</evidence>
<dbReference type="InterPro" id="IPR009003">
    <property type="entry name" value="Peptidase_S1_PA"/>
</dbReference>
<comment type="similarity">
    <text evidence="1">Belongs to the peptidase S1 family.</text>
</comment>
<dbReference type="GO" id="GO:0006508">
    <property type="term" value="P:proteolysis"/>
    <property type="evidence" value="ECO:0007669"/>
    <property type="project" value="UniProtKB-KW"/>
</dbReference>
<dbReference type="PANTHER" id="PTHR24276">
    <property type="entry name" value="POLYSERASE-RELATED"/>
    <property type="match status" value="1"/>
</dbReference>
<dbReference type="RefSeq" id="XP_026737201.1">
    <property type="nucleotide sequence ID" value="XM_026881400.1"/>
</dbReference>